<dbReference type="KEGG" id="crs:FQB35_02000"/>
<keyword evidence="5" id="KW-0597">Phosphoprotein</keyword>
<dbReference type="CDD" id="cd00082">
    <property type="entry name" value="HisKA"/>
    <property type="match status" value="1"/>
</dbReference>
<feature type="domain" description="HAMP" evidence="16">
    <location>
        <begin position="198"/>
        <end position="250"/>
    </location>
</feature>
<evidence type="ECO:0000313" key="17">
    <source>
        <dbReference type="EMBL" id="QEK11238.1"/>
    </source>
</evidence>
<feature type="transmembrane region" description="Helical" evidence="14">
    <location>
        <begin position="12"/>
        <end position="32"/>
    </location>
</feature>
<keyword evidence="6" id="KW-0808">Transferase</keyword>
<dbReference type="Gene3D" id="6.10.340.10">
    <property type="match status" value="1"/>
</dbReference>
<dbReference type="InterPro" id="IPR005467">
    <property type="entry name" value="His_kinase_dom"/>
</dbReference>
<evidence type="ECO:0000259" key="15">
    <source>
        <dbReference type="PROSITE" id="PS50109"/>
    </source>
</evidence>
<dbReference type="GO" id="GO:0005886">
    <property type="term" value="C:plasma membrane"/>
    <property type="evidence" value="ECO:0007669"/>
    <property type="project" value="UniProtKB-SubCell"/>
</dbReference>
<evidence type="ECO:0000256" key="11">
    <source>
        <dbReference type="ARBA" id="ARBA00022989"/>
    </source>
</evidence>
<dbReference type="PANTHER" id="PTHR45528">
    <property type="entry name" value="SENSOR HISTIDINE KINASE CPXA"/>
    <property type="match status" value="1"/>
</dbReference>
<name>A0A5C0SCR3_CRATE</name>
<dbReference type="FunFam" id="3.30.565.10:FF:000006">
    <property type="entry name" value="Sensor histidine kinase WalK"/>
    <property type="match status" value="1"/>
</dbReference>
<dbReference type="EMBL" id="CP042243">
    <property type="protein sequence ID" value="QEK11238.1"/>
    <property type="molecule type" value="Genomic_DNA"/>
</dbReference>
<organism evidence="17 18">
    <name type="scientific">Crassaminicella thermophila</name>
    <dbReference type="NCBI Taxonomy" id="2599308"/>
    <lineage>
        <taxon>Bacteria</taxon>
        <taxon>Bacillati</taxon>
        <taxon>Bacillota</taxon>
        <taxon>Clostridia</taxon>
        <taxon>Eubacteriales</taxon>
        <taxon>Clostridiaceae</taxon>
        <taxon>Crassaminicella</taxon>
    </lineage>
</organism>
<dbReference type="PRINTS" id="PR00344">
    <property type="entry name" value="BCTRLSENSOR"/>
</dbReference>
<dbReference type="InterPro" id="IPR050398">
    <property type="entry name" value="HssS/ArlS-like"/>
</dbReference>
<dbReference type="FunFam" id="1.10.287.130:FF:000001">
    <property type="entry name" value="Two-component sensor histidine kinase"/>
    <property type="match status" value="1"/>
</dbReference>
<feature type="domain" description="Histidine kinase" evidence="15">
    <location>
        <begin position="265"/>
        <end position="484"/>
    </location>
</feature>
<dbReference type="Pfam" id="PF02518">
    <property type="entry name" value="HATPase_c"/>
    <property type="match status" value="1"/>
</dbReference>
<dbReference type="InterPro" id="IPR003660">
    <property type="entry name" value="HAMP_dom"/>
</dbReference>
<dbReference type="Gene3D" id="3.30.565.10">
    <property type="entry name" value="Histidine kinase-like ATPase, C-terminal domain"/>
    <property type="match status" value="1"/>
</dbReference>
<evidence type="ECO:0000256" key="7">
    <source>
        <dbReference type="ARBA" id="ARBA00022692"/>
    </source>
</evidence>
<dbReference type="InterPro" id="IPR036097">
    <property type="entry name" value="HisK_dim/P_sf"/>
</dbReference>
<keyword evidence="11 14" id="KW-1133">Transmembrane helix</keyword>
<keyword evidence="10" id="KW-0067">ATP-binding</keyword>
<dbReference type="Gene3D" id="1.10.287.130">
    <property type="match status" value="1"/>
</dbReference>
<dbReference type="PANTHER" id="PTHR45528:SF1">
    <property type="entry name" value="SENSOR HISTIDINE KINASE CPXA"/>
    <property type="match status" value="1"/>
</dbReference>
<evidence type="ECO:0000256" key="2">
    <source>
        <dbReference type="ARBA" id="ARBA00004651"/>
    </source>
</evidence>
<dbReference type="SMART" id="SM00388">
    <property type="entry name" value="HisKA"/>
    <property type="match status" value="1"/>
</dbReference>
<dbReference type="Pfam" id="PF00512">
    <property type="entry name" value="HisKA"/>
    <property type="match status" value="1"/>
</dbReference>
<dbReference type="PROSITE" id="PS50885">
    <property type="entry name" value="HAMP"/>
    <property type="match status" value="1"/>
</dbReference>
<evidence type="ECO:0000256" key="13">
    <source>
        <dbReference type="ARBA" id="ARBA00023136"/>
    </source>
</evidence>
<keyword evidence="18" id="KW-1185">Reference proteome</keyword>
<evidence type="ECO:0000256" key="3">
    <source>
        <dbReference type="ARBA" id="ARBA00012438"/>
    </source>
</evidence>
<keyword evidence="9 17" id="KW-0418">Kinase</keyword>
<evidence type="ECO:0000256" key="5">
    <source>
        <dbReference type="ARBA" id="ARBA00022553"/>
    </source>
</evidence>
<evidence type="ECO:0000256" key="10">
    <source>
        <dbReference type="ARBA" id="ARBA00022840"/>
    </source>
</evidence>
<proteinExistence type="predicted"/>
<gene>
    <name evidence="17" type="ORF">FQB35_02000</name>
</gene>
<comment type="catalytic activity">
    <reaction evidence="1">
        <text>ATP + protein L-histidine = ADP + protein N-phospho-L-histidine.</text>
        <dbReference type="EC" id="2.7.13.3"/>
    </reaction>
</comment>
<dbReference type="SUPFAM" id="SSF55874">
    <property type="entry name" value="ATPase domain of HSP90 chaperone/DNA topoisomerase II/histidine kinase"/>
    <property type="match status" value="1"/>
</dbReference>
<evidence type="ECO:0000256" key="1">
    <source>
        <dbReference type="ARBA" id="ARBA00000085"/>
    </source>
</evidence>
<dbReference type="SUPFAM" id="SSF47384">
    <property type="entry name" value="Homodimeric domain of signal transducing histidine kinase"/>
    <property type="match status" value="1"/>
</dbReference>
<dbReference type="InterPro" id="IPR003661">
    <property type="entry name" value="HisK_dim/P_dom"/>
</dbReference>
<dbReference type="Pfam" id="PF00672">
    <property type="entry name" value="HAMP"/>
    <property type="match status" value="1"/>
</dbReference>
<dbReference type="InterPro" id="IPR004358">
    <property type="entry name" value="Sig_transdc_His_kin-like_C"/>
</dbReference>
<sequence length="495" mass="57283">MSIKLRLLLSYVGMIIIPVIVILLLNSMFIIFGETEQEDVKIILNPMRIVGKYIAKQTEINRKLNIEILNNKEKLIDPSYLKKYDQELEAYYSGLIVREDEKIVYVSKILEDEGLLSSLPAFNEVFHRKDFYRNHGKGYILRHQNDFYLNDGSKISMFIVSDTNLARRDFNKIRNRITLIVISVLILTTFTLTFFIYKSIIRSIKNLEYAANEIKKGNLDYEIKKYLNDEIGDLSLSLEEMRLKLKNSLEVQKKYEENRKNLISNISHDLKTPIMSIKGYIEGIRDGIADTPDKMEKYINTIYEKARHMEGLIDELFLFSKLDLQKVSFDFQTIDIIEFLKYSVEDLSFELEKIEGKISLNDEKESIFVKADLQKLKRVIVNIVGNSVKYKGESPLTIDIFVKKEHEEVIVQIKDNGKGISKEDLPYIFDRFYRADQSRNTSVGGSGLGLAISKQIIEKHGGKMWAESKINIGTSIFFSLKICKGGSIDEKNIDY</sequence>
<dbReference type="InterPro" id="IPR036890">
    <property type="entry name" value="HATPase_C_sf"/>
</dbReference>
<evidence type="ECO:0000256" key="14">
    <source>
        <dbReference type="SAM" id="Phobius"/>
    </source>
</evidence>
<dbReference type="RefSeq" id="WP_148808311.1">
    <property type="nucleotide sequence ID" value="NZ_CP042243.1"/>
</dbReference>
<evidence type="ECO:0000256" key="4">
    <source>
        <dbReference type="ARBA" id="ARBA00022475"/>
    </source>
</evidence>
<evidence type="ECO:0000259" key="16">
    <source>
        <dbReference type="PROSITE" id="PS50885"/>
    </source>
</evidence>
<keyword evidence="8" id="KW-0547">Nucleotide-binding</keyword>
<feature type="transmembrane region" description="Helical" evidence="14">
    <location>
        <begin position="177"/>
        <end position="197"/>
    </location>
</feature>
<evidence type="ECO:0000256" key="9">
    <source>
        <dbReference type="ARBA" id="ARBA00022777"/>
    </source>
</evidence>
<dbReference type="CDD" id="cd00075">
    <property type="entry name" value="HATPase"/>
    <property type="match status" value="1"/>
</dbReference>
<dbReference type="InterPro" id="IPR003594">
    <property type="entry name" value="HATPase_dom"/>
</dbReference>
<evidence type="ECO:0000256" key="6">
    <source>
        <dbReference type="ARBA" id="ARBA00022679"/>
    </source>
</evidence>
<keyword evidence="12" id="KW-0902">Two-component regulatory system</keyword>
<dbReference type="PROSITE" id="PS50109">
    <property type="entry name" value="HIS_KIN"/>
    <property type="match status" value="1"/>
</dbReference>
<evidence type="ECO:0000256" key="12">
    <source>
        <dbReference type="ARBA" id="ARBA00023012"/>
    </source>
</evidence>
<dbReference type="GO" id="GO:0005524">
    <property type="term" value="F:ATP binding"/>
    <property type="evidence" value="ECO:0007669"/>
    <property type="project" value="UniProtKB-KW"/>
</dbReference>
<dbReference type="GO" id="GO:0000155">
    <property type="term" value="F:phosphorelay sensor kinase activity"/>
    <property type="evidence" value="ECO:0007669"/>
    <property type="project" value="InterPro"/>
</dbReference>
<dbReference type="EC" id="2.7.13.3" evidence="3"/>
<comment type="subcellular location">
    <subcellularLocation>
        <location evidence="2">Cell membrane</location>
        <topology evidence="2">Multi-pass membrane protein</topology>
    </subcellularLocation>
</comment>
<dbReference type="AlphaFoldDB" id="A0A5C0SCR3"/>
<dbReference type="OrthoDB" id="335833at2"/>
<evidence type="ECO:0000256" key="8">
    <source>
        <dbReference type="ARBA" id="ARBA00022741"/>
    </source>
</evidence>
<reference evidence="17 18" key="1">
    <citation type="submission" date="2019-07" db="EMBL/GenBank/DDBJ databases">
        <title>Complete genome of Crassaminicella thermophila SY095.</title>
        <authorList>
            <person name="Li X."/>
        </authorList>
    </citation>
    <scope>NUCLEOTIDE SEQUENCE [LARGE SCALE GENOMIC DNA]</scope>
    <source>
        <strain evidence="17 18">SY095</strain>
    </source>
</reference>
<evidence type="ECO:0000313" key="18">
    <source>
        <dbReference type="Proteomes" id="UP000324646"/>
    </source>
</evidence>
<keyword evidence="13 14" id="KW-0472">Membrane</keyword>
<dbReference type="SUPFAM" id="SSF158472">
    <property type="entry name" value="HAMP domain-like"/>
    <property type="match status" value="1"/>
</dbReference>
<dbReference type="Proteomes" id="UP000324646">
    <property type="component" value="Chromosome"/>
</dbReference>
<dbReference type="CDD" id="cd06225">
    <property type="entry name" value="HAMP"/>
    <property type="match status" value="1"/>
</dbReference>
<dbReference type="SMART" id="SM00304">
    <property type="entry name" value="HAMP"/>
    <property type="match status" value="1"/>
</dbReference>
<keyword evidence="4" id="KW-1003">Cell membrane</keyword>
<keyword evidence="7 14" id="KW-0812">Transmembrane</keyword>
<accession>A0A5C0SCR3</accession>
<protein>
    <recommendedName>
        <fullName evidence="3">histidine kinase</fullName>
        <ecNumber evidence="3">2.7.13.3</ecNumber>
    </recommendedName>
</protein>
<dbReference type="SMART" id="SM00387">
    <property type="entry name" value="HATPase_c"/>
    <property type="match status" value="1"/>
</dbReference>